<dbReference type="EMBL" id="PVZG01000007">
    <property type="protein sequence ID" value="PRY28994.1"/>
    <property type="molecule type" value="Genomic_DNA"/>
</dbReference>
<feature type="domain" description="Peptidase M48" evidence="13">
    <location>
        <begin position="82"/>
        <end position="303"/>
    </location>
</feature>
<reference evidence="14 15" key="1">
    <citation type="submission" date="2018-03" db="EMBL/GenBank/DDBJ databases">
        <title>Genomic Encyclopedia of Archaeal and Bacterial Type Strains, Phase II (KMG-II): from individual species to whole genera.</title>
        <authorList>
            <person name="Goeker M."/>
        </authorList>
    </citation>
    <scope>NUCLEOTIDE SEQUENCE [LARGE SCALE GENOMIC DNA]</scope>
    <source>
        <strain evidence="14 15">DSM 45348</strain>
    </source>
</reference>
<protein>
    <submittedName>
        <fullName evidence="14">Zn-dependent protease with chaperone function</fullName>
    </submittedName>
</protein>
<evidence type="ECO:0000256" key="7">
    <source>
        <dbReference type="ARBA" id="ARBA00022801"/>
    </source>
</evidence>
<keyword evidence="15" id="KW-1185">Reference proteome</keyword>
<dbReference type="InterPro" id="IPR050083">
    <property type="entry name" value="HtpX_protease"/>
</dbReference>
<keyword evidence="6" id="KW-0479">Metal-binding</keyword>
<dbReference type="GO" id="GO:0046872">
    <property type="term" value="F:metal ion binding"/>
    <property type="evidence" value="ECO:0007669"/>
    <property type="project" value="UniProtKB-KW"/>
</dbReference>
<evidence type="ECO:0000259" key="13">
    <source>
        <dbReference type="Pfam" id="PF01435"/>
    </source>
</evidence>
<comment type="caution">
    <text evidence="14">The sequence shown here is derived from an EMBL/GenBank/DDBJ whole genome shotgun (WGS) entry which is preliminary data.</text>
</comment>
<dbReference type="Gene3D" id="3.30.2010.10">
    <property type="entry name" value="Metalloproteases ('zincins'), catalytic domain"/>
    <property type="match status" value="1"/>
</dbReference>
<proteinExistence type="predicted"/>
<evidence type="ECO:0000256" key="12">
    <source>
        <dbReference type="SAM" id="Phobius"/>
    </source>
</evidence>
<name>A0A2T0S6D5_9ACTN</name>
<evidence type="ECO:0000256" key="11">
    <source>
        <dbReference type="ARBA" id="ARBA00023136"/>
    </source>
</evidence>
<evidence type="ECO:0000313" key="15">
    <source>
        <dbReference type="Proteomes" id="UP000239209"/>
    </source>
</evidence>
<dbReference type="InterPro" id="IPR001915">
    <property type="entry name" value="Peptidase_M48"/>
</dbReference>
<dbReference type="GO" id="GO:0005886">
    <property type="term" value="C:plasma membrane"/>
    <property type="evidence" value="ECO:0007669"/>
    <property type="project" value="UniProtKB-SubCell"/>
</dbReference>
<dbReference type="Proteomes" id="UP000239209">
    <property type="component" value="Unassembled WGS sequence"/>
</dbReference>
<dbReference type="OrthoDB" id="155290at2"/>
<evidence type="ECO:0000256" key="5">
    <source>
        <dbReference type="ARBA" id="ARBA00022692"/>
    </source>
</evidence>
<evidence type="ECO:0000256" key="3">
    <source>
        <dbReference type="ARBA" id="ARBA00022475"/>
    </source>
</evidence>
<dbReference type="PANTHER" id="PTHR43221">
    <property type="entry name" value="PROTEASE HTPX"/>
    <property type="match status" value="1"/>
</dbReference>
<dbReference type="PANTHER" id="PTHR43221:SF1">
    <property type="entry name" value="PROTEASE HTPX"/>
    <property type="match status" value="1"/>
</dbReference>
<keyword evidence="8" id="KW-0862">Zinc</keyword>
<dbReference type="CDD" id="cd07328">
    <property type="entry name" value="M48_Ste24p_like"/>
    <property type="match status" value="1"/>
</dbReference>
<keyword evidence="7" id="KW-0378">Hydrolase</keyword>
<evidence type="ECO:0000256" key="4">
    <source>
        <dbReference type="ARBA" id="ARBA00022670"/>
    </source>
</evidence>
<gene>
    <name evidence="14" type="ORF">CLV70_107303</name>
</gene>
<comment type="cofactor">
    <cofactor evidence="1">
        <name>Zn(2+)</name>
        <dbReference type="ChEBI" id="CHEBI:29105"/>
    </cofactor>
</comment>
<organism evidence="14 15">
    <name type="scientific">Pseudosporangium ferrugineum</name>
    <dbReference type="NCBI Taxonomy" id="439699"/>
    <lineage>
        <taxon>Bacteria</taxon>
        <taxon>Bacillati</taxon>
        <taxon>Actinomycetota</taxon>
        <taxon>Actinomycetes</taxon>
        <taxon>Micromonosporales</taxon>
        <taxon>Micromonosporaceae</taxon>
        <taxon>Pseudosporangium</taxon>
    </lineage>
</organism>
<keyword evidence="10" id="KW-0482">Metalloprotease</keyword>
<dbReference type="GO" id="GO:0004222">
    <property type="term" value="F:metalloendopeptidase activity"/>
    <property type="evidence" value="ECO:0007669"/>
    <property type="project" value="InterPro"/>
</dbReference>
<dbReference type="RefSeq" id="WP_106127575.1">
    <property type="nucleotide sequence ID" value="NZ_PVZG01000007.1"/>
</dbReference>
<evidence type="ECO:0000256" key="1">
    <source>
        <dbReference type="ARBA" id="ARBA00001947"/>
    </source>
</evidence>
<keyword evidence="11 12" id="KW-0472">Membrane</keyword>
<comment type="subcellular location">
    <subcellularLocation>
        <location evidence="2">Cell membrane</location>
        <topology evidence="2">Multi-pass membrane protein</topology>
    </subcellularLocation>
</comment>
<keyword evidence="3" id="KW-1003">Cell membrane</keyword>
<evidence type="ECO:0000256" key="2">
    <source>
        <dbReference type="ARBA" id="ARBA00004651"/>
    </source>
</evidence>
<keyword evidence="4 14" id="KW-0645">Protease</keyword>
<feature type="transmembrane region" description="Helical" evidence="12">
    <location>
        <begin position="12"/>
        <end position="34"/>
    </location>
</feature>
<evidence type="ECO:0000256" key="10">
    <source>
        <dbReference type="ARBA" id="ARBA00023049"/>
    </source>
</evidence>
<dbReference type="GO" id="GO:0006508">
    <property type="term" value="P:proteolysis"/>
    <property type="evidence" value="ECO:0007669"/>
    <property type="project" value="UniProtKB-KW"/>
</dbReference>
<accession>A0A2T0S6D5</accession>
<evidence type="ECO:0000256" key="9">
    <source>
        <dbReference type="ARBA" id="ARBA00022989"/>
    </source>
</evidence>
<feature type="transmembrane region" description="Helical" evidence="12">
    <location>
        <begin position="40"/>
        <end position="60"/>
    </location>
</feature>
<evidence type="ECO:0000313" key="14">
    <source>
        <dbReference type="EMBL" id="PRY28994.1"/>
    </source>
</evidence>
<evidence type="ECO:0000256" key="6">
    <source>
        <dbReference type="ARBA" id="ARBA00022723"/>
    </source>
</evidence>
<keyword evidence="5 12" id="KW-0812">Transmembrane</keyword>
<sequence length="613" mass="66306">MFRAAASVVMLLGFYVVALIQLAAVLAFVVWAAMEHHAAVGLKLGLPLLLAVGATVVGLWRAVRTRPEPMHGLVVTPQGAPELWQTVHALAAEVGTRTPDEIRLVPEVNAAVSEDTKLLGLIGGRRRLYLGMPLVQALSVDQLRSVVAHELGHYSGRHTRLGAVAYRGRLAIGGTISRIGRWNPVGMVFRGYARLYLLVDNAASRRQELDADRASVRVAGPEVAMSALRELPVIDAAWDFYFGRYVASGWEAGYAPDDFFGGFGQLFAARGEELAELRDQEPEEHKSRWDTHPSTAERTAVMRTAPQPAHPVDGRPATALLPSVQAAGTALQSEVLDVGDRKVLPWPQFTAAAATARLQVTADRLFRSLGRLTGTPDPGLAALFDLVAAGRLGELAEEFFPDAGRDEAAARFAGLMDMLFVLAAIRSGTAFWRHSWSGPVRLTDAAGAELDFEEIAKLAVSPDTLEEARARLGEHGVRVEAAGIIERKATAKGSDVIAAMANLKVDGAHTDLVLLDRGFLFVPGPKSTDNGKQRLQELLSSAPVEQLATRYRFVPFEEVRATTVTKRTPAKAELHLHDGTEVALEERWTGEQLGESRDTLLQVLDRLGGKPTA</sequence>
<dbReference type="AlphaFoldDB" id="A0A2T0S6D5"/>
<evidence type="ECO:0000256" key="8">
    <source>
        <dbReference type="ARBA" id="ARBA00022833"/>
    </source>
</evidence>
<dbReference type="Pfam" id="PF01435">
    <property type="entry name" value="Peptidase_M48"/>
    <property type="match status" value="1"/>
</dbReference>
<keyword evidence="9 12" id="KW-1133">Transmembrane helix</keyword>